<dbReference type="PANTHER" id="PTHR33332">
    <property type="entry name" value="REVERSE TRANSCRIPTASE DOMAIN-CONTAINING PROTEIN"/>
    <property type="match status" value="1"/>
</dbReference>
<reference evidence="1 2" key="1">
    <citation type="submission" date="2024-05" db="EMBL/GenBank/DDBJ databases">
        <authorList>
            <person name="Wallberg A."/>
        </authorList>
    </citation>
    <scope>NUCLEOTIDE SEQUENCE [LARGE SCALE GENOMIC DNA]</scope>
</reference>
<keyword evidence="2" id="KW-1185">Reference proteome</keyword>
<accession>A0AAV2PR34</accession>
<name>A0AAV2PR34_MEGNR</name>
<gene>
    <name evidence="1" type="ORF">MNOR_LOCUS2263</name>
</gene>
<organism evidence="1 2">
    <name type="scientific">Meganyctiphanes norvegica</name>
    <name type="common">Northern krill</name>
    <name type="synonym">Thysanopoda norvegica</name>
    <dbReference type="NCBI Taxonomy" id="48144"/>
    <lineage>
        <taxon>Eukaryota</taxon>
        <taxon>Metazoa</taxon>
        <taxon>Ecdysozoa</taxon>
        <taxon>Arthropoda</taxon>
        <taxon>Crustacea</taxon>
        <taxon>Multicrustacea</taxon>
        <taxon>Malacostraca</taxon>
        <taxon>Eumalacostraca</taxon>
        <taxon>Eucarida</taxon>
        <taxon>Euphausiacea</taxon>
        <taxon>Euphausiidae</taxon>
        <taxon>Meganyctiphanes</taxon>
    </lineage>
</organism>
<sequence>MGMKASVLFIIMIYDIGEEIKRSIVRCIANDTRINIKVKTDEDKKAMQEDLNKIYKWAEKNIMKFKEKKFEQMRCGETKGVDVESYKAPTGTEIENKDKVKNLGVVTSEDIQFSEHINNVVLSSKINQGNILRNFSTRKEETMLKLYKSHIRSKAEYCYIVWSATYRK</sequence>
<dbReference type="Proteomes" id="UP001497623">
    <property type="component" value="Unassembled WGS sequence"/>
</dbReference>
<comment type="caution">
    <text evidence="1">The sequence shown here is derived from an EMBL/GenBank/DDBJ whole genome shotgun (WGS) entry which is preliminary data.</text>
</comment>
<evidence type="ECO:0000313" key="1">
    <source>
        <dbReference type="EMBL" id="CAL4061723.1"/>
    </source>
</evidence>
<dbReference type="EMBL" id="CAXKWB010000671">
    <property type="protein sequence ID" value="CAL4061723.1"/>
    <property type="molecule type" value="Genomic_DNA"/>
</dbReference>
<proteinExistence type="predicted"/>
<dbReference type="AlphaFoldDB" id="A0AAV2PR34"/>
<evidence type="ECO:0000313" key="2">
    <source>
        <dbReference type="Proteomes" id="UP001497623"/>
    </source>
</evidence>
<protein>
    <submittedName>
        <fullName evidence="1">Uncharacterized protein</fullName>
    </submittedName>
</protein>